<evidence type="ECO:0000256" key="1">
    <source>
        <dbReference type="ARBA" id="ARBA00001917"/>
    </source>
</evidence>
<dbReference type="GO" id="GO:0005886">
    <property type="term" value="C:plasma membrane"/>
    <property type="evidence" value="ECO:0007669"/>
    <property type="project" value="TreeGrafter"/>
</dbReference>
<feature type="binding site" evidence="7">
    <location>
        <begin position="85"/>
        <end position="87"/>
    </location>
    <ligand>
        <name>FMN</name>
        <dbReference type="ChEBI" id="CHEBI:58210"/>
    </ligand>
</feature>
<dbReference type="Pfam" id="PF01070">
    <property type="entry name" value="FMN_dh"/>
    <property type="match status" value="1"/>
</dbReference>
<evidence type="ECO:0000256" key="3">
    <source>
        <dbReference type="ARBA" id="ARBA00022643"/>
    </source>
</evidence>
<dbReference type="Proteomes" id="UP000315908">
    <property type="component" value="Unassembled WGS sequence"/>
</dbReference>
<evidence type="ECO:0000256" key="7">
    <source>
        <dbReference type="PIRSR" id="PIRSR000138-2"/>
    </source>
</evidence>
<feature type="binding site" evidence="7">
    <location>
        <position position="172"/>
    </location>
    <ligand>
        <name>glyoxylate</name>
        <dbReference type="ChEBI" id="CHEBI:36655"/>
    </ligand>
</feature>
<feature type="binding site" evidence="7">
    <location>
        <position position="114"/>
    </location>
    <ligand>
        <name>FMN</name>
        <dbReference type="ChEBI" id="CHEBI:58210"/>
    </ligand>
</feature>
<dbReference type="RefSeq" id="WP_075992560.1">
    <property type="nucleotide sequence ID" value="NZ_CP080574.1"/>
</dbReference>
<feature type="binding site" evidence="7">
    <location>
        <position position="286"/>
    </location>
    <ligand>
        <name>glyoxylate</name>
        <dbReference type="ChEBI" id="CHEBI:36655"/>
    </ligand>
</feature>
<dbReference type="PROSITE" id="PS51349">
    <property type="entry name" value="FMN_HYDROXY_ACID_DH_2"/>
    <property type="match status" value="1"/>
</dbReference>
<feature type="binding site" evidence="7">
    <location>
        <position position="137"/>
    </location>
    <ligand>
        <name>glyoxylate</name>
        <dbReference type="ChEBI" id="CHEBI:36655"/>
    </ligand>
</feature>
<evidence type="ECO:0000256" key="4">
    <source>
        <dbReference type="ARBA" id="ARBA00023002"/>
    </source>
</evidence>
<evidence type="ECO:0000256" key="5">
    <source>
        <dbReference type="ARBA" id="ARBA00024042"/>
    </source>
</evidence>
<dbReference type="GO" id="GO:0009060">
    <property type="term" value="P:aerobic respiration"/>
    <property type="evidence" value="ECO:0007669"/>
    <property type="project" value="TreeGrafter"/>
</dbReference>
<dbReference type="Gene3D" id="3.20.20.70">
    <property type="entry name" value="Aldolase class I"/>
    <property type="match status" value="1"/>
</dbReference>
<feature type="binding site" evidence="7">
    <location>
        <begin position="339"/>
        <end position="340"/>
    </location>
    <ligand>
        <name>FMN</name>
        <dbReference type="ChEBI" id="CHEBI:58210"/>
    </ligand>
</feature>
<evidence type="ECO:0000256" key="6">
    <source>
        <dbReference type="PIRSR" id="PIRSR000138-1"/>
    </source>
</evidence>
<keyword evidence="3 7" id="KW-0288">FMN</keyword>
<dbReference type="InterPro" id="IPR008259">
    <property type="entry name" value="FMN_hydac_DH_AS"/>
</dbReference>
<feature type="domain" description="FMN hydroxy acid dehydrogenase" evidence="8">
    <location>
        <begin position="6"/>
        <end position="388"/>
    </location>
</feature>
<dbReference type="SUPFAM" id="SSF51395">
    <property type="entry name" value="FMN-linked oxidoreductases"/>
    <property type="match status" value="1"/>
</dbReference>
<feature type="binding site" evidence="7">
    <location>
        <position position="32"/>
    </location>
    <ligand>
        <name>glyoxylate</name>
        <dbReference type="ChEBI" id="CHEBI:36655"/>
    </ligand>
</feature>
<dbReference type="InterPro" id="IPR037396">
    <property type="entry name" value="FMN_HAD"/>
</dbReference>
<feature type="active site" description="Proton acceptor" evidence="6">
    <location>
        <position position="283"/>
    </location>
</feature>
<dbReference type="GO" id="GO:0010181">
    <property type="term" value="F:FMN binding"/>
    <property type="evidence" value="ECO:0007669"/>
    <property type="project" value="InterPro"/>
</dbReference>
<feature type="binding site" evidence="7">
    <location>
        <position position="283"/>
    </location>
    <ligand>
        <name>glyoxylate</name>
        <dbReference type="ChEBI" id="CHEBI:36655"/>
    </ligand>
</feature>
<keyword evidence="2 7" id="KW-0285">Flavoprotein</keyword>
<organism evidence="9 10">
    <name type="scientific">Sphingobacterium siyangense</name>
    <dbReference type="NCBI Taxonomy" id="459529"/>
    <lineage>
        <taxon>Bacteria</taxon>
        <taxon>Pseudomonadati</taxon>
        <taxon>Bacteroidota</taxon>
        <taxon>Sphingobacteriia</taxon>
        <taxon>Sphingobacteriales</taxon>
        <taxon>Sphingobacteriaceae</taxon>
        <taxon>Sphingobacterium</taxon>
    </lineage>
</organism>
<dbReference type="PIRSF" id="PIRSF000138">
    <property type="entry name" value="Al-hdrx_acd_dh"/>
    <property type="match status" value="1"/>
</dbReference>
<protein>
    <submittedName>
        <fullName evidence="9">L-lactate dehydrogenase (Cytochrome)</fullName>
    </submittedName>
</protein>
<feature type="binding site" evidence="7">
    <location>
        <position position="281"/>
    </location>
    <ligand>
        <name>FMN</name>
        <dbReference type="ChEBI" id="CHEBI:58210"/>
    </ligand>
</feature>
<dbReference type="PROSITE" id="PS00557">
    <property type="entry name" value="FMN_HYDROXY_ACID_DH_1"/>
    <property type="match status" value="1"/>
</dbReference>
<sequence length="388" mass="43160">MSQKFIYNTRYPSVEDLKIKAKKRIPRFAFDYLTGGANEELNLARNENDFDNILLKPQYLLASEEIDLSVELFGRRYSAPFGVSPIGLQGLMWPNAPEILAKAAAKNDIPYILSTVSTSSIERIAEVSDGKAWFQLYHPTENRLRDDIIKRLEAVECPVLVVLVDVPAFGLRYREIKSGLSMPPKMSIANILQTFACPTWGIETLRHGIPSFATLKPYMEKGLDLAQLGQFMNRTFTGKVDVEKIKAIRDLWKGPLVLKGIATDEDMQAAIALGVDGVIVSNHGGRQLDASESSINSLIHLASNPDYKKKIKIMLDGGIRSGVDLARAHAVGSDFNFMGRPFMYGVGALGNEGGEHTINMFKTHLFQVMKQLSLSKIEDFPKRLQAVL</sequence>
<dbReference type="CDD" id="cd02809">
    <property type="entry name" value="alpha_hydroxyacid_oxid_FMN"/>
    <property type="match status" value="1"/>
</dbReference>
<dbReference type="AlphaFoldDB" id="A0A562M716"/>
<evidence type="ECO:0000313" key="10">
    <source>
        <dbReference type="Proteomes" id="UP000315908"/>
    </source>
</evidence>
<evidence type="ECO:0000313" key="9">
    <source>
        <dbReference type="EMBL" id="TWI15736.1"/>
    </source>
</evidence>
<dbReference type="GeneID" id="88830930"/>
<feature type="binding site" evidence="7">
    <location>
        <begin position="316"/>
        <end position="320"/>
    </location>
    <ligand>
        <name>FMN</name>
        <dbReference type="ChEBI" id="CHEBI:58210"/>
    </ligand>
</feature>
<evidence type="ECO:0000256" key="2">
    <source>
        <dbReference type="ARBA" id="ARBA00022630"/>
    </source>
</evidence>
<proteinExistence type="inferred from homology"/>
<comment type="cofactor">
    <cofactor evidence="1">
        <name>FMN</name>
        <dbReference type="ChEBI" id="CHEBI:58210"/>
    </cofactor>
</comment>
<accession>A0A562M716</accession>
<dbReference type="InterPro" id="IPR012133">
    <property type="entry name" value="Alpha-hydoxy_acid_DH_FMN"/>
</dbReference>
<dbReference type="InterPro" id="IPR013785">
    <property type="entry name" value="Aldolase_TIM"/>
</dbReference>
<feature type="binding site" evidence="7">
    <location>
        <position position="135"/>
    </location>
    <ligand>
        <name>FMN</name>
        <dbReference type="ChEBI" id="CHEBI:58210"/>
    </ligand>
</feature>
<dbReference type="InterPro" id="IPR000262">
    <property type="entry name" value="FMN-dep_DH"/>
</dbReference>
<comment type="similarity">
    <text evidence="5">Belongs to the FMN-dependent alpha-hydroxy acid dehydrogenase family.</text>
</comment>
<keyword evidence="4" id="KW-0560">Oxidoreductase</keyword>
<reference evidence="9 10" key="1">
    <citation type="journal article" date="2015" name="Stand. Genomic Sci.">
        <title>Genomic Encyclopedia of Bacterial and Archaeal Type Strains, Phase III: the genomes of soil and plant-associated and newly described type strains.</title>
        <authorList>
            <person name="Whitman W.B."/>
            <person name="Woyke T."/>
            <person name="Klenk H.P."/>
            <person name="Zhou Y."/>
            <person name="Lilburn T.G."/>
            <person name="Beck B.J."/>
            <person name="De Vos P."/>
            <person name="Vandamme P."/>
            <person name="Eisen J.A."/>
            <person name="Garrity G."/>
            <person name="Hugenholtz P."/>
            <person name="Kyrpides N.C."/>
        </authorList>
    </citation>
    <scope>NUCLEOTIDE SEQUENCE [LARGE SCALE GENOMIC DNA]</scope>
    <source>
        <strain evidence="9 10">CGMCC 1.6855</strain>
    </source>
</reference>
<gene>
    <name evidence="9" type="ORF">IQ31_04894</name>
</gene>
<comment type="caution">
    <text evidence="9">The sequence shown here is derived from an EMBL/GenBank/DDBJ whole genome shotgun (WGS) entry which is preliminary data.</text>
</comment>
<dbReference type="PANTHER" id="PTHR10578">
    <property type="entry name" value="S -2-HYDROXY-ACID OXIDASE-RELATED"/>
    <property type="match status" value="1"/>
</dbReference>
<dbReference type="GO" id="GO:0004459">
    <property type="term" value="F:L-lactate dehydrogenase (NAD+) activity"/>
    <property type="evidence" value="ECO:0007669"/>
    <property type="project" value="TreeGrafter"/>
</dbReference>
<dbReference type="PANTHER" id="PTHR10578:SF107">
    <property type="entry name" value="2-HYDROXYACID OXIDASE 1"/>
    <property type="match status" value="1"/>
</dbReference>
<name>A0A562M716_9SPHI</name>
<evidence type="ECO:0000259" key="8">
    <source>
        <dbReference type="PROSITE" id="PS51349"/>
    </source>
</evidence>
<dbReference type="OrthoDB" id="9770452at2"/>
<feature type="binding site" evidence="7">
    <location>
        <position position="259"/>
    </location>
    <ligand>
        <name>FMN</name>
        <dbReference type="ChEBI" id="CHEBI:58210"/>
    </ligand>
</feature>
<dbReference type="EMBL" id="VLKR01000039">
    <property type="protein sequence ID" value="TWI15736.1"/>
    <property type="molecule type" value="Genomic_DNA"/>
</dbReference>